<evidence type="ECO:0000313" key="2">
    <source>
        <dbReference type="EMBL" id="RCW74880.1"/>
    </source>
</evidence>
<reference evidence="2 3" key="1">
    <citation type="submission" date="2018-07" db="EMBL/GenBank/DDBJ databases">
        <title>Genomic Encyclopedia of Type Strains, Phase IV (KMG-IV): sequencing the most valuable type-strain genomes for metagenomic binning, comparative biology and taxonomic classification.</title>
        <authorList>
            <person name="Goeker M."/>
        </authorList>
    </citation>
    <scope>NUCLEOTIDE SEQUENCE [LARGE SCALE GENOMIC DNA]</scope>
    <source>
        <strain evidence="2 3">DSM 27696</strain>
    </source>
</reference>
<organism evidence="2 3">
    <name type="scientific">Saliterribacillus persicus</name>
    <dbReference type="NCBI Taxonomy" id="930114"/>
    <lineage>
        <taxon>Bacteria</taxon>
        <taxon>Bacillati</taxon>
        <taxon>Bacillota</taxon>
        <taxon>Bacilli</taxon>
        <taxon>Bacillales</taxon>
        <taxon>Bacillaceae</taxon>
        <taxon>Saliterribacillus</taxon>
    </lineage>
</organism>
<keyword evidence="1" id="KW-0472">Membrane</keyword>
<dbReference type="EMBL" id="QPJJ01000003">
    <property type="protein sequence ID" value="RCW74880.1"/>
    <property type="molecule type" value="Genomic_DNA"/>
</dbReference>
<proteinExistence type="predicted"/>
<feature type="transmembrane region" description="Helical" evidence="1">
    <location>
        <begin position="194"/>
        <end position="214"/>
    </location>
</feature>
<protein>
    <submittedName>
        <fullName evidence="2">Na+/melibiose symporter-like transporter</fullName>
    </submittedName>
</protein>
<feature type="transmembrane region" description="Helical" evidence="1">
    <location>
        <begin position="347"/>
        <end position="375"/>
    </location>
</feature>
<keyword evidence="1" id="KW-1133">Transmembrane helix</keyword>
<dbReference type="PANTHER" id="PTHR11328:SF24">
    <property type="entry name" value="MAJOR FACILITATOR SUPERFAMILY (MFS) PROFILE DOMAIN-CONTAINING PROTEIN"/>
    <property type="match status" value="1"/>
</dbReference>
<sequence>MVEAVKKAREYNEAKLWQIAFFALNNTATNLYMFAIGFVSYYATGIAGLSVVVISTILTAMRVFDSVTDPIIGFIIDKTESKFGKFRPIMVVGNIILATTILIMYNVTHHLPDSMQFFFFIFIYAIYIIGYTMQTACTRGAQTVLTNHPKQRPIFSIFDATYNTGIFVGGQIFVASYLVEKHGGFDNLALFQELNLYAVILSGIFTILAVIAIASKDRKEFFGLADQNMKVKFKDYWPILKNNRPMQMLVVAASTDKLAMTLTRQPAVVVMVFGIMFADYSMSGTVSLITVAPILLFTFYGVNKARKIGLKRAFVFGTWLSLASFAVLAVFLLMIDTTTISLTSIGINTIIFLILYSIGMGFSSLTGNIVIPMIADVSDYETYKTGRYVPGMMGTIFSFVDKMVSSLAPAIVGFLLAMIGFRNEFPQIDDPLTTPLLFMTILMMFGIPIIAWILSLIAMKFYQLDDKKMEEVQDKIALVKEKVFEGEMVESAPRKLEKDK</sequence>
<feature type="transmembrane region" description="Helical" evidence="1">
    <location>
        <begin position="85"/>
        <end position="105"/>
    </location>
</feature>
<feature type="transmembrane region" description="Helical" evidence="1">
    <location>
        <begin position="284"/>
        <end position="302"/>
    </location>
</feature>
<dbReference type="PANTHER" id="PTHR11328">
    <property type="entry name" value="MAJOR FACILITATOR SUPERFAMILY DOMAIN-CONTAINING PROTEIN"/>
    <property type="match status" value="1"/>
</dbReference>
<feature type="transmembrane region" description="Helical" evidence="1">
    <location>
        <begin position="258"/>
        <end position="278"/>
    </location>
</feature>
<feature type="transmembrane region" description="Helical" evidence="1">
    <location>
        <begin position="117"/>
        <end position="133"/>
    </location>
</feature>
<feature type="transmembrane region" description="Helical" evidence="1">
    <location>
        <begin position="314"/>
        <end position="335"/>
    </location>
</feature>
<dbReference type="GO" id="GO:0005886">
    <property type="term" value="C:plasma membrane"/>
    <property type="evidence" value="ECO:0007669"/>
    <property type="project" value="TreeGrafter"/>
</dbReference>
<dbReference type="Proteomes" id="UP000252585">
    <property type="component" value="Unassembled WGS sequence"/>
</dbReference>
<dbReference type="InterPro" id="IPR039672">
    <property type="entry name" value="MFS_2"/>
</dbReference>
<dbReference type="Pfam" id="PF13347">
    <property type="entry name" value="MFS_2"/>
    <property type="match status" value="1"/>
</dbReference>
<dbReference type="RefSeq" id="WP_114351986.1">
    <property type="nucleotide sequence ID" value="NZ_QPJJ01000003.1"/>
</dbReference>
<dbReference type="GO" id="GO:0015293">
    <property type="term" value="F:symporter activity"/>
    <property type="evidence" value="ECO:0007669"/>
    <property type="project" value="InterPro"/>
</dbReference>
<gene>
    <name evidence="2" type="ORF">DFR57_103177</name>
</gene>
<evidence type="ECO:0000313" key="3">
    <source>
        <dbReference type="Proteomes" id="UP000252585"/>
    </source>
</evidence>
<accession>A0A368Y3K4</accession>
<name>A0A368Y3K4_9BACI</name>
<dbReference type="SUPFAM" id="SSF103473">
    <property type="entry name" value="MFS general substrate transporter"/>
    <property type="match status" value="1"/>
</dbReference>
<dbReference type="OrthoDB" id="9764596at2"/>
<feature type="transmembrane region" description="Helical" evidence="1">
    <location>
        <begin position="154"/>
        <end position="174"/>
    </location>
</feature>
<dbReference type="GO" id="GO:0008643">
    <property type="term" value="P:carbohydrate transport"/>
    <property type="evidence" value="ECO:0007669"/>
    <property type="project" value="InterPro"/>
</dbReference>
<evidence type="ECO:0000256" key="1">
    <source>
        <dbReference type="SAM" id="Phobius"/>
    </source>
</evidence>
<keyword evidence="3" id="KW-1185">Reference proteome</keyword>
<comment type="caution">
    <text evidence="2">The sequence shown here is derived from an EMBL/GenBank/DDBJ whole genome shotgun (WGS) entry which is preliminary data.</text>
</comment>
<feature type="transmembrane region" description="Helical" evidence="1">
    <location>
        <begin position="41"/>
        <end position="64"/>
    </location>
</feature>
<dbReference type="AlphaFoldDB" id="A0A368Y3K4"/>
<keyword evidence="1" id="KW-0812">Transmembrane</keyword>
<feature type="transmembrane region" description="Helical" evidence="1">
    <location>
        <begin position="396"/>
        <end position="421"/>
    </location>
</feature>
<dbReference type="InterPro" id="IPR036259">
    <property type="entry name" value="MFS_trans_sf"/>
</dbReference>
<feature type="transmembrane region" description="Helical" evidence="1">
    <location>
        <begin position="436"/>
        <end position="459"/>
    </location>
</feature>
<dbReference type="Gene3D" id="1.20.1250.20">
    <property type="entry name" value="MFS general substrate transporter like domains"/>
    <property type="match status" value="1"/>
</dbReference>